<dbReference type="STRING" id="4072.A0A2G3AD51"/>
<dbReference type="EMBL" id="AYRZ02000001">
    <property type="protein sequence ID" value="PHT92179.1"/>
    <property type="molecule type" value="Genomic_DNA"/>
</dbReference>
<organism evidence="1 2">
    <name type="scientific">Capsicum annuum</name>
    <name type="common">Capsicum pepper</name>
    <dbReference type="NCBI Taxonomy" id="4072"/>
    <lineage>
        <taxon>Eukaryota</taxon>
        <taxon>Viridiplantae</taxon>
        <taxon>Streptophyta</taxon>
        <taxon>Embryophyta</taxon>
        <taxon>Tracheophyta</taxon>
        <taxon>Spermatophyta</taxon>
        <taxon>Magnoliopsida</taxon>
        <taxon>eudicotyledons</taxon>
        <taxon>Gunneridae</taxon>
        <taxon>Pentapetalae</taxon>
        <taxon>asterids</taxon>
        <taxon>lamiids</taxon>
        <taxon>Solanales</taxon>
        <taxon>Solanaceae</taxon>
        <taxon>Solanoideae</taxon>
        <taxon>Capsiceae</taxon>
        <taxon>Capsicum</taxon>
    </lineage>
</organism>
<reference evidence="1 2" key="1">
    <citation type="journal article" date="2014" name="Nat. Genet.">
        <title>Genome sequence of the hot pepper provides insights into the evolution of pungency in Capsicum species.</title>
        <authorList>
            <person name="Kim S."/>
            <person name="Park M."/>
            <person name="Yeom S.I."/>
            <person name="Kim Y.M."/>
            <person name="Lee J.M."/>
            <person name="Lee H.A."/>
            <person name="Seo E."/>
            <person name="Choi J."/>
            <person name="Cheong K."/>
            <person name="Kim K.T."/>
            <person name="Jung K."/>
            <person name="Lee G.W."/>
            <person name="Oh S.K."/>
            <person name="Bae C."/>
            <person name="Kim S.B."/>
            <person name="Lee H.Y."/>
            <person name="Kim S.Y."/>
            <person name="Kim M.S."/>
            <person name="Kang B.C."/>
            <person name="Jo Y.D."/>
            <person name="Yang H.B."/>
            <person name="Jeong H.J."/>
            <person name="Kang W.H."/>
            <person name="Kwon J.K."/>
            <person name="Shin C."/>
            <person name="Lim J.Y."/>
            <person name="Park J.H."/>
            <person name="Huh J.H."/>
            <person name="Kim J.S."/>
            <person name="Kim B.D."/>
            <person name="Cohen O."/>
            <person name="Paran I."/>
            <person name="Suh M.C."/>
            <person name="Lee S.B."/>
            <person name="Kim Y.K."/>
            <person name="Shin Y."/>
            <person name="Noh S.J."/>
            <person name="Park J."/>
            <person name="Seo Y.S."/>
            <person name="Kwon S.Y."/>
            <person name="Kim H.A."/>
            <person name="Park J.M."/>
            <person name="Kim H.J."/>
            <person name="Choi S.B."/>
            <person name="Bosland P.W."/>
            <person name="Reeves G."/>
            <person name="Jo S.H."/>
            <person name="Lee B.W."/>
            <person name="Cho H.T."/>
            <person name="Choi H.S."/>
            <person name="Lee M.S."/>
            <person name="Yu Y."/>
            <person name="Do Choi Y."/>
            <person name="Park B.S."/>
            <person name="van Deynze A."/>
            <person name="Ashrafi H."/>
            <person name="Hill T."/>
            <person name="Kim W.T."/>
            <person name="Pai H.S."/>
            <person name="Ahn H.K."/>
            <person name="Yeam I."/>
            <person name="Giovannoni J.J."/>
            <person name="Rose J.K."/>
            <person name="Sorensen I."/>
            <person name="Lee S.J."/>
            <person name="Kim R.W."/>
            <person name="Choi I.Y."/>
            <person name="Choi B.S."/>
            <person name="Lim J.S."/>
            <person name="Lee Y.H."/>
            <person name="Choi D."/>
        </authorList>
    </citation>
    <scope>NUCLEOTIDE SEQUENCE [LARGE SCALE GENOMIC DNA]</scope>
    <source>
        <strain evidence="2">cv. CM334</strain>
    </source>
</reference>
<dbReference type="Gramene" id="PHT92179">
    <property type="protein sequence ID" value="PHT92179"/>
    <property type="gene ID" value="T459_00061"/>
</dbReference>
<proteinExistence type="predicted"/>
<name>A0A2G3AD51_CAPAN</name>
<dbReference type="PANTHER" id="PTHR45871">
    <property type="entry name" value="N-ACETYLGLUCOSAMINYL-PHOSPHATIDYLINOSITOL BIOSYNTHETIC PROTEIN"/>
    <property type="match status" value="1"/>
</dbReference>
<dbReference type="AlphaFoldDB" id="A0A2G3AD51"/>
<dbReference type="Proteomes" id="UP000222542">
    <property type="component" value="Unassembled WGS sequence"/>
</dbReference>
<accession>A0A2G3AD51</accession>
<gene>
    <name evidence="1" type="ORF">T459_00061</name>
</gene>
<keyword evidence="2" id="KW-1185">Reference proteome</keyword>
<reference evidence="1 2" key="2">
    <citation type="journal article" date="2017" name="Genome Biol.">
        <title>New reference genome sequences of hot pepper reveal the massive evolution of plant disease-resistance genes by retroduplication.</title>
        <authorList>
            <person name="Kim S."/>
            <person name="Park J."/>
            <person name="Yeom S.I."/>
            <person name="Kim Y.M."/>
            <person name="Seo E."/>
            <person name="Kim K.T."/>
            <person name="Kim M.S."/>
            <person name="Lee J.M."/>
            <person name="Cheong K."/>
            <person name="Shin H.S."/>
            <person name="Kim S.B."/>
            <person name="Han K."/>
            <person name="Lee J."/>
            <person name="Park M."/>
            <person name="Lee H.A."/>
            <person name="Lee H.Y."/>
            <person name="Lee Y."/>
            <person name="Oh S."/>
            <person name="Lee J.H."/>
            <person name="Choi E."/>
            <person name="Choi E."/>
            <person name="Lee S.E."/>
            <person name="Jeon J."/>
            <person name="Kim H."/>
            <person name="Choi G."/>
            <person name="Song H."/>
            <person name="Lee J."/>
            <person name="Lee S.C."/>
            <person name="Kwon J.K."/>
            <person name="Lee H.Y."/>
            <person name="Koo N."/>
            <person name="Hong Y."/>
            <person name="Kim R.W."/>
            <person name="Kang W.H."/>
            <person name="Huh J.H."/>
            <person name="Kang B.C."/>
            <person name="Yang T.J."/>
            <person name="Lee Y.H."/>
            <person name="Bennetzen J.L."/>
            <person name="Choi D."/>
        </authorList>
    </citation>
    <scope>NUCLEOTIDE SEQUENCE [LARGE SCALE GENOMIC DNA]</scope>
    <source>
        <strain evidence="2">cv. CM334</strain>
    </source>
</reference>
<evidence type="ECO:0000313" key="2">
    <source>
        <dbReference type="Proteomes" id="UP000222542"/>
    </source>
</evidence>
<dbReference type="PANTHER" id="PTHR45871:SF1">
    <property type="entry name" value="PHOSPHATIDYLINOSITOL N-ACETYLGLUCOSAMINYLTRANSFERASE SUBUNIT A"/>
    <property type="match status" value="1"/>
</dbReference>
<comment type="caution">
    <text evidence="1">The sequence shown here is derived from an EMBL/GenBank/DDBJ whole genome shotgun (WGS) entry which is preliminary data.</text>
</comment>
<evidence type="ECO:0000313" key="1">
    <source>
        <dbReference type="EMBL" id="PHT92179.1"/>
    </source>
</evidence>
<protein>
    <submittedName>
        <fullName evidence="1">Uncharacterized protein</fullName>
    </submittedName>
</protein>
<sequence>MTLQSLHNTLSPFLRNKKSIWVLAIALRKVLPDDMVVLAAPDPTTMVHAITRAIYMLPKIDPQDMHNRMKKLYSWPDVARRTEIVYNRALKCSNPPLLDRLSRLGKACILDSMLCLVPYLWHLGRENILPSYDSKFFALAALATMEGQKKAYDSGALPIGAVQGHLLFKHNVELGFSVTHNSRLRRRKWINGFDLGFDCTKKDFWRFTYPWYGATGMMPPATAVNYTSLYYCRLLGRGAVNHTTWIIVGFFSGRVLVYICLGLENTGLPSFLHCVVKKN</sequence>